<evidence type="ECO:0000256" key="2">
    <source>
        <dbReference type="ARBA" id="ARBA00022801"/>
    </source>
</evidence>
<protein>
    <submittedName>
        <fullName evidence="4">ZUP1</fullName>
        <ecNumber evidence="4">3.4.19.12</ecNumber>
    </submittedName>
</protein>
<comment type="similarity">
    <text evidence="1">Belongs to the peptidase C78 family.</text>
</comment>
<dbReference type="OrthoDB" id="288987at2759"/>
<evidence type="ECO:0000313" key="4">
    <source>
        <dbReference type="EMBL" id="CAE1271165.1"/>
    </source>
</evidence>
<dbReference type="InterPro" id="IPR013087">
    <property type="entry name" value="Znf_C2H2_type"/>
</dbReference>
<gene>
    <name evidence="4" type="ORF">SPHA_37118</name>
</gene>
<dbReference type="Proteomes" id="UP000597762">
    <property type="component" value="Unassembled WGS sequence"/>
</dbReference>
<evidence type="ECO:0000313" key="5">
    <source>
        <dbReference type="Proteomes" id="UP000597762"/>
    </source>
</evidence>
<dbReference type="GO" id="GO:0071567">
    <property type="term" value="F:deUFMylase activity"/>
    <property type="evidence" value="ECO:0007669"/>
    <property type="project" value="UniProtKB-ARBA"/>
</dbReference>
<feature type="domain" description="C2H2-type" evidence="3">
    <location>
        <begin position="67"/>
        <end position="88"/>
    </location>
</feature>
<dbReference type="PANTHER" id="PTHR48153:SF4">
    <property type="entry name" value="UBIQUITIN CARBOXYL-TERMINAL HYDROLASE MUG105"/>
    <property type="match status" value="1"/>
</dbReference>
<dbReference type="Gene3D" id="3.90.70.130">
    <property type="match status" value="1"/>
</dbReference>
<dbReference type="AlphaFoldDB" id="A0A812CM58"/>
<reference evidence="4" key="1">
    <citation type="submission" date="2021-01" db="EMBL/GenBank/DDBJ databases">
        <authorList>
            <person name="Li R."/>
            <person name="Bekaert M."/>
        </authorList>
    </citation>
    <scope>NUCLEOTIDE SEQUENCE</scope>
    <source>
        <strain evidence="4">Farmed</strain>
    </source>
</reference>
<dbReference type="Pfam" id="PF07910">
    <property type="entry name" value="Peptidase_C78"/>
    <property type="match status" value="1"/>
</dbReference>
<keyword evidence="2 4" id="KW-0378">Hydrolase</keyword>
<dbReference type="InterPro" id="IPR012462">
    <property type="entry name" value="UFSP1/2_DUB_cat"/>
</dbReference>
<evidence type="ECO:0000256" key="1">
    <source>
        <dbReference type="ARBA" id="ARBA00008552"/>
    </source>
</evidence>
<dbReference type="PROSITE" id="PS00028">
    <property type="entry name" value="ZINC_FINGER_C2H2_1"/>
    <property type="match status" value="1"/>
</dbReference>
<keyword evidence="5" id="KW-1185">Reference proteome</keyword>
<accession>A0A812CM58</accession>
<dbReference type="PANTHER" id="PTHR48153">
    <property type="entry name" value="UFM1-SPECIFIC PROTEASE 2"/>
    <property type="match status" value="1"/>
</dbReference>
<evidence type="ECO:0000259" key="3">
    <source>
        <dbReference type="PROSITE" id="PS00028"/>
    </source>
</evidence>
<proteinExistence type="inferred from homology"/>
<dbReference type="GO" id="GO:0004843">
    <property type="term" value="F:cysteine-type deubiquitinase activity"/>
    <property type="evidence" value="ECO:0007669"/>
    <property type="project" value="UniProtKB-EC"/>
</dbReference>
<organism evidence="4 5">
    <name type="scientific">Acanthosepion pharaonis</name>
    <name type="common">Pharaoh cuttlefish</name>
    <name type="synonym">Sepia pharaonis</name>
    <dbReference type="NCBI Taxonomy" id="158019"/>
    <lineage>
        <taxon>Eukaryota</taxon>
        <taxon>Metazoa</taxon>
        <taxon>Spiralia</taxon>
        <taxon>Lophotrochozoa</taxon>
        <taxon>Mollusca</taxon>
        <taxon>Cephalopoda</taxon>
        <taxon>Coleoidea</taxon>
        <taxon>Decapodiformes</taxon>
        <taxon>Sepiida</taxon>
        <taxon>Sepiina</taxon>
        <taxon>Sepiidae</taxon>
        <taxon>Acanthosepion</taxon>
    </lineage>
</organism>
<sequence>MDLSNSKHSVFNSNTEELIKMLKWRGDSSAEDLQVHINKDHFDSQPEEAALTSNINDRQSQEKLHTCFICNKHLNSTEELQVHINRDHFDSPVKPVSTTISDLASIKAPNCGGLHSGSVLLTDAPSADSSEIVASISDYQYLSKDTEAEQNDRLIAEMLQKQYEQEEKEFKKLQDMYGMTDKGNYKKQFHSNLSLAVQRGQISPFEYHMYKSQMSESQVTGVDDGVSCTKGIISSLRKYYQQQSKNKDVWLCSDLDHYSGSFGDTGWGCGYRNLQMMLSALAKEPKYQSFLYGDYKVKNGRVASIKKLQQLIEHAWQNGFDRQGAEQLGWKLVDTKKWIGATEIVALLSSLKFKCRMVDVRSPSGQQQTHPKMFQWIRDYFKRKDRHEFRSPLYLQHQGHSRTVIGVEESHQNGNITLLVFDPACSKAHMEKLKDRPTAVLAQPLRKYLSSMTKDQYQIVAVVGILTESEWNGSKVLKSEKLT</sequence>
<name>A0A812CM58_ACAPH</name>
<comment type="caution">
    <text evidence="4">The sequence shown here is derived from an EMBL/GenBank/DDBJ whole genome shotgun (WGS) entry which is preliminary data.</text>
</comment>
<dbReference type="EMBL" id="CAHIKZ030001646">
    <property type="protein sequence ID" value="CAE1271165.1"/>
    <property type="molecule type" value="Genomic_DNA"/>
</dbReference>
<dbReference type="EC" id="3.4.19.12" evidence="4"/>